<evidence type="ECO:0000256" key="1">
    <source>
        <dbReference type="SAM" id="Phobius"/>
    </source>
</evidence>
<evidence type="ECO:0000313" key="2">
    <source>
        <dbReference type="EMBL" id="CCB69061.1"/>
    </source>
</evidence>
<protein>
    <submittedName>
        <fullName evidence="2">Uncharacterized protein</fullName>
    </submittedName>
</protein>
<keyword evidence="1" id="KW-1133">Transmembrane helix</keyword>
<sequence length="60" mass="6922">MKKSTKIILVITLLSTIIGVLAKLDGNRFIGNLFLAISVITWLYFIYTLIFQFINKKQML</sequence>
<organism evidence="2 3">
    <name type="scientific">Flavobacterium branchiophilum (strain FL-15)</name>
    <dbReference type="NCBI Taxonomy" id="1034807"/>
    <lineage>
        <taxon>Bacteria</taxon>
        <taxon>Pseudomonadati</taxon>
        <taxon>Bacteroidota</taxon>
        <taxon>Flavobacteriia</taxon>
        <taxon>Flavobacteriales</taxon>
        <taxon>Flavobacteriaceae</taxon>
        <taxon>Flavobacterium</taxon>
    </lineage>
</organism>
<keyword evidence="1" id="KW-0812">Transmembrane</keyword>
<dbReference type="AlphaFoldDB" id="G2Z7F6"/>
<proteinExistence type="predicted"/>
<dbReference type="KEGG" id="fbr:FBFL15_0961"/>
<dbReference type="EMBL" id="FQ859183">
    <property type="protein sequence ID" value="CCB69061.1"/>
    <property type="molecule type" value="Genomic_DNA"/>
</dbReference>
<feature type="transmembrane region" description="Helical" evidence="1">
    <location>
        <begin position="32"/>
        <end position="54"/>
    </location>
</feature>
<name>G2Z7F6_FLABF</name>
<dbReference type="Proteomes" id="UP000009186">
    <property type="component" value="Chromosome"/>
</dbReference>
<keyword evidence="3" id="KW-1185">Reference proteome</keyword>
<accession>G2Z7F6</accession>
<evidence type="ECO:0000313" key="3">
    <source>
        <dbReference type="Proteomes" id="UP000009186"/>
    </source>
</evidence>
<reference evidence="2 3" key="1">
    <citation type="journal article" date="2011" name="Appl. Environ. Microbiol.">
        <title>Complete genome sequence of the fish pathogen Flavobacterium branchiophilum.</title>
        <authorList>
            <consortium name="1:IP"/>
            <consortium name="Microbial Evolutionary Genomics,F-75015 Paris"/>
            <consortium name="France 2:CNRS"/>
            <consortium name="URA2171"/>
            <consortium name="F-75015 Paris,France 3:Unite de Virologie et Immunologie Mol."/>
            <consortium name="INRA,78352 Jouy en Josas Cedex"/>
            <consortium name="France. 4:Unite de Mathemathique"/>
            <consortium name="Informatique et Genome,INRA"/>
            <consortium name="78352 Jouy en Josas Cedex"/>
            <consortium name="France. 5:CEA/Genoscope"/>
            <consortium name="Evry"/>
            <consortium name="France"/>
            <person name="Touchon M."/>
            <person name="Barbier P."/>
            <person name="Bernardet J.F."/>
            <person name="Loux V."/>
            <person name="Vacherie B."/>
            <person name="Barbe V."/>
            <person name="Rocha E.P."/>
            <person name="Duchaud E."/>
        </authorList>
    </citation>
    <scope>NUCLEOTIDE SEQUENCE [LARGE SCALE GENOMIC DNA]</scope>
    <source>
        <strain evidence="2 3">FL-15</strain>
    </source>
</reference>
<keyword evidence="1" id="KW-0472">Membrane</keyword>
<dbReference type="HOGENOM" id="CLU_2934728_0_0_10"/>
<gene>
    <name evidence="2" type="ordered locus">FBFL15_0961</name>
</gene>